<sequence>MRNKPSIKKAVNISMAEANRLGATKNLSLEPRQAPNLNETTATIIWRQKDNSSIIYDPWCSNERAQVMHGHYHTSWARNIHFSWMGGFFNELLRKFDDFKTLDEAKKWIEDKAKAYLIGNKDLFTKPATFDWKDKVVYIVGRGESSKKNVEVLNSVKRKNPAIFISSAYTVTPPQPDDFIFIADNRILALGHASYNGAINNPLISFPGIDQSIVRDKWNGVYGFVPWTRSPVNDFMREIFPHLPPTLDILSSAVMATHLACLNNAKAVVFIGMDHTVKGAKPDMIKTKDIHGNKCKTIQGYFEMQTAICQFAGFARFHCKTRFINATGAGILGVNYFSEPEKEKLFPWIEQTNVEKVLEEFE</sequence>
<dbReference type="AlphaFoldDB" id="A0A6M3IDR9"/>
<reference evidence="1" key="1">
    <citation type="submission" date="2020-03" db="EMBL/GenBank/DDBJ databases">
        <title>The deep terrestrial virosphere.</title>
        <authorList>
            <person name="Holmfeldt K."/>
            <person name="Nilsson E."/>
            <person name="Simone D."/>
            <person name="Lopez-Fernandez M."/>
            <person name="Wu X."/>
            <person name="de Brujin I."/>
            <person name="Lundin D."/>
            <person name="Andersson A."/>
            <person name="Bertilsson S."/>
            <person name="Dopson M."/>
        </authorList>
    </citation>
    <scope>NUCLEOTIDE SEQUENCE</scope>
    <source>
        <strain evidence="1">MM415B02060</strain>
    </source>
</reference>
<evidence type="ECO:0000313" key="1">
    <source>
        <dbReference type="EMBL" id="QJA55368.1"/>
    </source>
</evidence>
<organism evidence="1">
    <name type="scientific">viral metagenome</name>
    <dbReference type="NCBI Taxonomy" id="1070528"/>
    <lineage>
        <taxon>unclassified sequences</taxon>
        <taxon>metagenomes</taxon>
        <taxon>organismal metagenomes</taxon>
    </lineage>
</organism>
<name>A0A6M3IDR9_9ZZZZ</name>
<gene>
    <name evidence="1" type="ORF">MM415B02060_0007</name>
</gene>
<accession>A0A6M3IDR9</accession>
<dbReference type="EMBL" id="MT141154">
    <property type="protein sequence ID" value="QJA55368.1"/>
    <property type="molecule type" value="Genomic_DNA"/>
</dbReference>
<protein>
    <submittedName>
        <fullName evidence="1">Uncharacterized protein</fullName>
    </submittedName>
</protein>
<proteinExistence type="predicted"/>